<reference evidence="4 5" key="1">
    <citation type="submission" date="2020-08" db="EMBL/GenBank/DDBJ databases">
        <title>Genomic Encyclopedia of Type Strains, Phase IV (KMG-IV): sequencing the most valuable type-strain genomes for metagenomic binning, comparative biology and taxonomic classification.</title>
        <authorList>
            <person name="Goeker M."/>
        </authorList>
    </citation>
    <scope>NUCLEOTIDE SEQUENCE [LARGE SCALE GENOMIC DNA]</scope>
    <source>
        <strain evidence="4 5">DSM 103725</strain>
    </source>
</reference>
<evidence type="ECO:0000256" key="2">
    <source>
        <dbReference type="ARBA" id="ARBA00022803"/>
    </source>
</evidence>
<dbReference type="RefSeq" id="WP_184677884.1">
    <property type="nucleotide sequence ID" value="NZ_JACHGY010000001.1"/>
</dbReference>
<keyword evidence="1" id="KW-0677">Repeat</keyword>
<name>A0A7X0LKZ9_9BACT</name>
<proteinExistence type="predicted"/>
<organism evidence="4 5">
    <name type="scientific">Algisphaera agarilytica</name>
    <dbReference type="NCBI Taxonomy" id="1385975"/>
    <lineage>
        <taxon>Bacteria</taxon>
        <taxon>Pseudomonadati</taxon>
        <taxon>Planctomycetota</taxon>
        <taxon>Phycisphaerae</taxon>
        <taxon>Phycisphaerales</taxon>
        <taxon>Phycisphaeraceae</taxon>
        <taxon>Algisphaera</taxon>
    </lineage>
</organism>
<dbReference type="InterPro" id="IPR019734">
    <property type="entry name" value="TPR_rpt"/>
</dbReference>
<evidence type="ECO:0000256" key="1">
    <source>
        <dbReference type="ARBA" id="ARBA00022737"/>
    </source>
</evidence>
<dbReference type="InterPro" id="IPR011990">
    <property type="entry name" value="TPR-like_helical_dom_sf"/>
</dbReference>
<keyword evidence="2 3" id="KW-0802">TPR repeat</keyword>
<gene>
    <name evidence="4" type="ORF">HNQ40_002170</name>
</gene>
<accession>A0A7X0LKZ9</accession>
<keyword evidence="5" id="KW-1185">Reference proteome</keyword>
<dbReference type="GO" id="GO:0016757">
    <property type="term" value="F:glycosyltransferase activity"/>
    <property type="evidence" value="ECO:0007669"/>
    <property type="project" value="TreeGrafter"/>
</dbReference>
<dbReference type="PANTHER" id="PTHR44998">
    <property type="match status" value="1"/>
</dbReference>
<dbReference type="Proteomes" id="UP000541810">
    <property type="component" value="Unassembled WGS sequence"/>
</dbReference>
<evidence type="ECO:0000256" key="3">
    <source>
        <dbReference type="PROSITE-ProRule" id="PRU00339"/>
    </source>
</evidence>
<dbReference type="SUPFAM" id="SSF48452">
    <property type="entry name" value="TPR-like"/>
    <property type="match status" value="1"/>
</dbReference>
<dbReference type="EMBL" id="JACHGY010000001">
    <property type="protein sequence ID" value="MBB6430364.1"/>
    <property type="molecule type" value="Genomic_DNA"/>
</dbReference>
<comment type="caution">
    <text evidence="4">The sequence shown here is derived from an EMBL/GenBank/DDBJ whole genome shotgun (WGS) entry which is preliminary data.</text>
</comment>
<sequence length="172" mass="18887">MSEPFTAPTLVPDAVRNAGDGVLFEAARALEAKKWRKAERLCRQVLRIDPNHPTAVHLLGLAAHRGGHVFDALSLLRRSIELDDTQPIWWFNLGVSCAAGDRHAEASECYRAALRLQPYLVPALYMLGRSLQTMGLLDDAAAALAQALRIEPGHEEASDLLQSITRDLRDAA</sequence>
<evidence type="ECO:0000313" key="5">
    <source>
        <dbReference type="Proteomes" id="UP000541810"/>
    </source>
</evidence>
<protein>
    <submittedName>
        <fullName evidence="4">Tetratricopeptide (TPR) repeat protein</fullName>
    </submittedName>
</protein>
<dbReference type="PANTHER" id="PTHR44998:SF1">
    <property type="entry name" value="UDP-N-ACETYLGLUCOSAMINE--PEPTIDE N-ACETYLGLUCOSAMINYLTRANSFERASE 110 KDA SUBUNIT"/>
    <property type="match status" value="1"/>
</dbReference>
<evidence type="ECO:0000313" key="4">
    <source>
        <dbReference type="EMBL" id="MBB6430364.1"/>
    </source>
</evidence>
<dbReference type="Pfam" id="PF13432">
    <property type="entry name" value="TPR_16"/>
    <property type="match status" value="1"/>
</dbReference>
<dbReference type="Gene3D" id="1.25.40.10">
    <property type="entry name" value="Tetratricopeptide repeat domain"/>
    <property type="match status" value="1"/>
</dbReference>
<dbReference type="SMART" id="SM00028">
    <property type="entry name" value="TPR"/>
    <property type="match status" value="4"/>
</dbReference>
<dbReference type="Pfam" id="PF07719">
    <property type="entry name" value="TPR_2"/>
    <property type="match status" value="1"/>
</dbReference>
<dbReference type="GO" id="GO:0006493">
    <property type="term" value="P:protein O-linked glycosylation"/>
    <property type="evidence" value="ECO:0007669"/>
    <property type="project" value="TreeGrafter"/>
</dbReference>
<feature type="repeat" description="TPR" evidence="3">
    <location>
        <begin position="121"/>
        <end position="154"/>
    </location>
</feature>
<dbReference type="Pfam" id="PF13181">
    <property type="entry name" value="TPR_8"/>
    <property type="match status" value="1"/>
</dbReference>
<dbReference type="PROSITE" id="PS50005">
    <property type="entry name" value="TPR"/>
    <property type="match status" value="1"/>
</dbReference>
<dbReference type="InterPro" id="IPR013105">
    <property type="entry name" value="TPR_2"/>
</dbReference>
<dbReference type="AlphaFoldDB" id="A0A7X0LKZ9"/>